<name>A0A9D1WGI4_9GAMM</name>
<comment type="caution">
    <text evidence="1">The sequence shown here is derived from an EMBL/GenBank/DDBJ whole genome shotgun (WGS) entry which is preliminary data.</text>
</comment>
<gene>
    <name evidence="1" type="ORF">H9850_09840</name>
</gene>
<reference evidence="1" key="2">
    <citation type="submission" date="2021-04" db="EMBL/GenBank/DDBJ databases">
        <authorList>
            <person name="Gilroy R."/>
        </authorList>
    </citation>
    <scope>NUCLEOTIDE SEQUENCE</scope>
    <source>
        <strain evidence="1">USASDec5-558</strain>
    </source>
</reference>
<organism evidence="1 2">
    <name type="scientific">Candidatus Anaerobiospirillum pullistercoris</name>
    <dbReference type="NCBI Taxonomy" id="2838452"/>
    <lineage>
        <taxon>Bacteria</taxon>
        <taxon>Pseudomonadati</taxon>
        <taxon>Pseudomonadota</taxon>
        <taxon>Gammaproteobacteria</taxon>
        <taxon>Aeromonadales</taxon>
        <taxon>Succinivibrionaceae</taxon>
        <taxon>Anaerobiospirillum</taxon>
    </lineage>
</organism>
<dbReference type="Proteomes" id="UP000886829">
    <property type="component" value="Unassembled WGS sequence"/>
</dbReference>
<dbReference type="AlphaFoldDB" id="A0A9D1WGI4"/>
<evidence type="ECO:0000313" key="2">
    <source>
        <dbReference type="Proteomes" id="UP000886829"/>
    </source>
</evidence>
<dbReference type="EMBL" id="DXEV01000196">
    <property type="protein sequence ID" value="HIX57752.1"/>
    <property type="molecule type" value="Genomic_DNA"/>
</dbReference>
<proteinExistence type="predicted"/>
<reference evidence="1" key="1">
    <citation type="journal article" date="2021" name="PeerJ">
        <title>Extensive microbial diversity within the chicken gut microbiome revealed by metagenomics and culture.</title>
        <authorList>
            <person name="Gilroy R."/>
            <person name="Ravi A."/>
            <person name="Getino M."/>
            <person name="Pursley I."/>
            <person name="Horton D.L."/>
            <person name="Alikhan N.F."/>
            <person name="Baker D."/>
            <person name="Gharbi K."/>
            <person name="Hall N."/>
            <person name="Watson M."/>
            <person name="Adriaenssens E.M."/>
            <person name="Foster-Nyarko E."/>
            <person name="Jarju S."/>
            <person name="Secka A."/>
            <person name="Antonio M."/>
            <person name="Oren A."/>
            <person name="Chaudhuri R.R."/>
            <person name="La Ragione R."/>
            <person name="Hildebrand F."/>
            <person name="Pallen M.J."/>
        </authorList>
    </citation>
    <scope>NUCLEOTIDE SEQUENCE</scope>
    <source>
        <strain evidence="1">USASDec5-558</strain>
    </source>
</reference>
<sequence>MKTLAYHAAMLRTKQVQEKKEQQFTLCCKLIKFALQVEVVLPVSKVFFGVLAFNLRFFVLNFSAETYLILYPKWGVFSSNCMVKQLKIAGVCTLMVLVSNMSKAVAMSWGSLKNCLVCKFFH</sequence>
<protein>
    <submittedName>
        <fullName evidence="1">Uncharacterized protein</fullName>
    </submittedName>
</protein>
<evidence type="ECO:0000313" key="1">
    <source>
        <dbReference type="EMBL" id="HIX57752.1"/>
    </source>
</evidence>
<accession>A0A9D1WGI4</accession>